<dbReference type="Proteomes" id="UP001480082">
    <property type="component" value="Unassembled WGS sequence"/>
</dbReference>
<dbReference type="EMBL" id="JAMYRI010000006">
    <property type="protein sequence ID" value="MER9284921.1"/>
    <property type="molecule type" value="Genomic_DNA"/>
</dbReference>
<proteinExistence type="predicted"/>
<comment type="caution">
    <text evidence="1">The sequence shown here is derived from an EMBL/GenBank/DDBJ whole genome shotgun (WGS) entry which is preliminary data.</text>
</comment>
<accession>A0ACC6SYR3</accession>
<gene>
    <name evidence="1" type="ORF">NKI81_13265</name>
</gene>
<evidence type="ECO:0000313" key="2">
    <source>
        <dbReference type="Proteomes" id="UP001480082"/>
    </source>
</evidence>
<protein>
    <submittedName>
        <fullName evidence="1">Uncharacterized protein</fullName>
    </submittedName>
</protein>
<reference evidence="1 2" key="1">
    <citation type="journal article" date="2024" name="Proc. Natl. Acad. Sci. U.S.A.">
        <title>The evolutionary genomics of adaptation to stress in wild rhizobium bacteria.</title>
        <authorList>
            <person name="Kehlet-Delgado H."/>
            <person name="Montoya A.P."/>
            <person name="Jensen K.T."/>
            <person name="Wendlandt C.E."/>
            <person name="Dexheimer C."/>
            <person name="Roberts M."/>
            <person name="Torres Martinez L."/>
            <person name="Friesen M.L."/>
            <person name="Griffitts J.S."/>
            <person name="Porter S.S."/>
        </authorList>
    </citation>
    <scope>NUCLEOTIDE SEQUENCE [LARGE SCALE GENOMIC DNA]</scope>
    <source>
        <strain evidence="1 2">M0468</strain>
    </source>
</reference>
<keyword evidence="2" id="KW-1185">Reference proteome</keyword>
<name>A0ACC6SYR3_9HYPH</name>
<evidence type="ECO:0000313" key="1">
    <source>
        <dbReference type="EMBL" id="MER9284921.1"/>
    </source>
</evidence>
<sequence length="66" mass="7241">MGVDERFIFARRKVFAIQEFANRVLTRPVEPDSVFSSTSDGKCLAQPAMIHSLPAKSSMGAAARSR</sequence>
<organism evidence="1 2">
    <name type="scientific">Mesorhizobium australicum</name>
    <dbReference type="NCBI Taxonomy" id="536018"/>
    <lineage>
        <taxon>Bacteria</taxon>
        <taxon>Pseudomonadati</taxon>
        <taxon>Pseudomonadota</taxon>
        <taxon>Alphaproteobacteria</taxon>
        <taxon>Hyphomicrobiales</taxon>
        <taxon>Phyllobacteriaceae</taxon>
        <taxon>Mesorhizobium</taxon>
    </lineage>
</organism>